<dbReference type="FunFam" id="3.40.50.720:FF:000084">
    <property type="entry name" value="Short-chain dehydrogenase reductase"/>
    <property type="match status" value="1"/>
</dbReference>
<dbReference type="SMART" id="SM00822">
    <property type="entry name" value="PKS_KR"/>
    <property type="match status" value="1"/>
</dbReference>
<dbReference type="AlphaFoldDB" id="A0A1W6L3B8"/>
<accession>A0A1W6L3B8</accession>
<dbReference type="NCBIfam" id="NF005559">
    <property type="entry name" value="PRK07231.1"/>
    <property type="match status" value="1"/>
</dbReference>
<dbReference type="KEGG" id="rgu:A4W93_01905"/>
<evidence type="ECO:0000256" key="1">
    <source>
        <dbReference type="ARBA" id="ARBA00006484"/>
    </source>
</evidence>
<organism evidence="4 5">
    <name type="scientific">Piscinibacter gummiphilus</name>
    <dbReference type="NCBI Taxonomy" id="946333"/>
    <lineage>
        <taxon>Bacteria</taxon>
        <taxon>Pseudomonadati</taxon>
        <taxon>Pseudomonadota</taxon>
        <taxon>Betaproteobacteria</taxon>
        <taxon>Burkholderiales</taxon>
        <taxon>Sphaerotilaceae</taxon>
        <taxon>Piscinibacter</taxon>
    </lineage>
</organism>
<dbReference type="PRINTS" id="PR00080">
    <property type="entry name" value="SDRFAMILY"/>
</dbReference>
<reference evidence="4 5" key="1">
    <citation type="submission" date="2016-04" db="EMBL/GenBank/DDBJ databases">
        <title>Complete genome sequence of natural rubber-degrading, novel Gram-negative bacterium, Rhizobacter gummiphilus strain NS21.</title>
        <authorList>
            <person name="Tabata M."/>
            <person name="Kasai D."/>
            <person name="Fukuda M."/>
        </authorList>
    </citation>
    <scope>NUCLEOTIDE SEQUENCE [LARGE SCALE GENOMIC DNA]</scope>
    <source>
        <strain evidence="4 5">NS21</strain>
    </source>
</reference>
<dbReference type="EMBL" id="CP015118">
    <property type="protein sequence ID" value="ARN18774.1"/>
    <property type="molecule type" value="Genomic_DNA"/>
</dbReference>
<gene>
    <name evidence="4" type="ORF">A4W93_01905</name>
</gene>
<dbReference type="OrthoDB" id="9803333at2"/>
<proteinExistence type="inferred from homology"/>
<sequence>MKRLDQKIAVVTGSSRGIGAAIARRLAADGATVAVVSRQAPGDAVVADIERAGGRAAAFTGDVSDAASVAALVRGIVDRFGRIDVLVNNAGIAEYRSVGELDRAHFDTQFAVNTWSVVAMTQAALPHFPKTGGHVVNVSTSLVHSPGTGLSVYTASKAAVDALTRAFAEELGPRGIRVNAVAPHITRTDMTADLPPDVLADEQARTPLGRLAEPEDVADAVAFLASNDARWVTGRSLLTDGGRM</sequence>
<dbReference type="Gene3D" id="3.40.50.720">
    <property type="entry name" value="NAD(P)-binding Rossmann-like Domain"/>
    <property type="match status" value="1"/>
</dbReference>
<dbReference type="PANTHER" id="PTHR43639">
    <property type="entry name" value="OXIDOREDUCTASE, SHORT-CHAIN DEHYDROGENASE/REDUCTASE FAMILY (AFU_ORTHOLOGUE AFUA_5G02870)"/>
    <property type="match status" value="1"/>
</dbReference>
<evidence type="ECO:0000313" key="5">
    <source>
        <dbReference type="Proteomes" id="UP000193427"/>
    </source>
</evidence>
<keyword evidence="5" id="KW-1185">Reference proteome</keyword>
<dbReference type="SUPFAM" id="SSF51735">
    <property type="entry name" value="NAD(P)-binding Rossmann-fold domains"/>
    <property type="match status" value="1"/>
</dbReference>
<name>A0A1W6L3B8_9BURK</name>
<protein>
    <submittedName>
        <fullName evidence="4">Dehydrogenase</fullName>
    </submittedName>
</protein>
<dbReference type="InterPro" id="IPR002347">
    <property type="entry name" value="SDR_fam"/>
</dbReference>
<evidence type="ECO:0000256" key="2">
    <source>
        <dbReference type="ARBA" id="ARBA00023002"/>
    </source>
</evidence>
<feature type="domain" description="Ketoreductase" evidence="3">
    <location>
        <begin position="7"/>
        <end position="184"/>
    </location>
</feature>
<dbReference type="Pfam" id="PF13561">
    <property type="entry name" value="adh_short_C2"/>
    <property type="match status" value="1"/>
</dbReference>
<dbReference type="CDD" id="cd05233">
    <property type="entry name" value="SDR_c"/>
    <property type="match status" value="1"/>
</dbReference>
<comment type="similarity">
    <text evidence="1">Belongs to the short-chain dehydrogenases/reductases (SDR) family.</text>
</comment>
<dbReference type="Proteomes" id="UP000193427">
    <property type="component" value="Chromosome"/>
</dbReference>
<dbReference type="RefSeq" id="WP_085749015.1">
    <property type="nucleotide sequence ID" value="NZ_BSPR01000012.1"/>
</dbReference>
<dbReference type="PANTHER" id="PTHR43639:SF1">
    <property type="entry name" value="SHORT-CHAIN DEHYDROGENASE_REDUCTASE FAMILY PROTEIN"/>
    <property type="match status" value="1"/>
</dbReference>
<dbReference type="InterPro" id="IPR057326">
    <property type="entry name" value="KR_dom"/>
</dbReference>
<dbReference type="GO" id="GO:0016491">
    <property type="term" value="F:oxidoreductase activity"/>
    <property type="evidence" value="ECO:0007669"/>
    <property type="project" value="UniProtKB-KW"/>
</dbReference>
<keyword evidence="2" id="KW-0560">Oxidoreductase</keyword>
<evidence type="ECO:0000259" key="3">
    <source>
        <dbReference type="SMART" id="SM00822"/>
    </source>
</evidence>
<dbReference type="STRING" id="946333.A4W93_01905"/>
<evidence type="ECO:0000313" key="4">
    <source>
        <dbReference type="EMBL" id="ARN18774.1"/>
    </source>
</evidence>
<dbReference type="InterPro" id="IPR036291">
    <property type="entry name" value="NAD(P)-bd_dom_sf"/>
</dbReference>
<dbReference type="PRINTS" id="PR00081">
    <property type="entry name" value="GDHRDH"/>
</dbReference>